<feature type="domain" description="DUF3868" evidence="2">
    <location>
        <begin position="18"/>
        <end position="117"/>
    </location>
</feature>
<dbReference type="SUPFAM" id="SSF103088">
    <property type="entry name" value="OmpA-like"/>
    <property type="match status" value="1"/>
</dbReference>
<dbReference type="InterPro" id="IPR024480">
    <property type="entry name" value="DUF3868"/>
</dbReference>
<feature type="chain" id="PRO_5045574040" evidence="1">
    <location>
        <begin position="29"/>
        <end position="513"/>
    </location>
</feature>
<comment type="caution">
    <text evidence="3">The sequence shown here is derived from an EMBL/GenBank/DDBJ whole genome shotgun (WGS) entry which is preliminary data.</text>
</comment>
<sequence>MKRMKRFHISHIPAVFFLLAALSLPAQNKDLYKGRLQVESAGLKQEGDSLLLSFSVHIQGQAVTGSQSMLLIPELRAGNNTDSKTLTLPYILIDGDERQKLNERSFALAGADKRSAYHRPQMHVNTRQSTDTTLLYKLKIPYESWLGSARFVLYQQVTGYRQESRLYALSLSDKVEMEAYVPYQASPAVSFLVPDRETKARQLRGKAFLDFQADSSHIDPGFSRNAPKLARISQAVSDVKNNPDAVITGLFIEGYASPDGLYATNERLSKERSLALRDYLKTKFGFDGGLFKVSHVAEDWDGLVVQVQASGMEYRDKVLEIIATTGITAGREVALMRLANGAPYRQMLREIFPELRRVEYRVDYTVRDYTLEESKSLFSRKPEDLSQLELYNLARSYGKGTKEYTDILLEAIPGYYPGDVTANVNAAALLIENGEPNSAGRLLDRIAGTAPGGNHPAVLNNLGVIRLLAGELDEAEALFNRAKTAGSEEAARNLEEVAVKRADNQKMERYKNR</sequence>
<dbReference type="Gene3D" id="1.25.40.10">
    <property type="entry name" value="Tetratricopeptide repeat domain"/>
    <property type="match status" value="1"/>
</dbReference>
<dbReference type="InterPro" id="IPR011990">
    <property type="entry name" value="TPR-like_helical_dom_sf"/>
</dbReference>
<dbReference type="InterPro" id="IPR036737">
    <property type="entry name" value="OmpA-like_sf"/>
</dbReference>
<organism evidence="3 4">
    <name type="scientific">Dysgonomonas termitidis</name>
    <dbReference type="NCBI Taxonomy" id="1516126"/>
    <lineage>
        <taxon>Bacteria</taxon>
        <taxon>Pseudomonadati</taxon>
        <taxon>Bacteroidota</taxon>
        <taxon>Bacteroidia</taxon>
        <taxon>Bacteroidales</taxon>
        <taxon>Dysgonomonadaceae</taxon>
        <taxon>Dysgonomonas</taxon>
    </lineage>
</organism>
<dbReference type="Pfam" id="PF12984">
    <property type="entry name" value="DUF3868"/>
    <property type="match status" value="1"/>
</dbReference>
<proteinExistence type="predicted"/>
<evidence type="ECO:0000313" key="3">
    <source>
        <dbReference type="EMBL" id="MFC4676380.1"/>
    </source>
</evidence>
<keyword evidence="1" id="KW-0732">Signal</keyword>
<dbReference type="Proteomes" id="UP001596023">
    <property type="component" value="Unassembled WGS sequence"/>
</dbReference>
<protein>
    <submittedName>
        <fullName evidence="3">DUF3868 domain-containing protein</fullName>
    </submittedName>
</protein>
<accession>A0ABV9L1T0</accession>
<keyword evidence="4" id="KW-1185">Reference proteome</keyword>
<evidence type="ECO:0000313" key="4">
    <source>
        <dbReference type="Proteomes" id="UP001596023"/>
    </source>
</evidence>
<dbReference type="Gene3D" id="3.30.1330.60">
    <property type="entry name" value="OmpA-like domain"/>
    <property type="match status" value="1"/>
</dbReference>
<feature type="signal peptide" evidence="1">
    <location>
        <begin position="1"/>
        <end position="28"/>
    </location>
</feature>
<dbReference type="SUPFAM" id="SSF48452">
    <property type="entry name" value="TPR-like"/>
    <property type="match status" value="1"/>
</dbReference>
<reference evidence="4" key="1">
    <citation type="journal article" date="2019" name="Int. J. Syst. Evol. Microbiol.">
        <title>The Global Catalogue of Microorganisms (GCM) 10K type strain sequencing project: providing services to taxonomists for standard genome sequencing and annotation.</title>
        <authorList>
            <consortium name="The Broad Institute Genomics Platform"/>
            <consortium name="The Broad Institute Genome Sequencing Center for Infectious Disease"/>
            <person name="Wu L."/>
            <person name="Ma J."/>
        </authorList>
    </citation>
    <scope>NUCLEOTIDE SEQUENCE [LARGE SCALE GENOMIC DNA]</scope>
    <source>
        <strain evidence="4">CCUG 66188</strain>
    </source>
</reference>
<evidence type="ECO:0000256" key="1">
    <source>
        <dbReference type="SAM" id="SignalP"/>
    </source>
</evidence>
<dbReference type="EMBL" id="JBHSGN010000134">
    <property type="protein sequence ID" value="MFC4676380.1"/>
    <property type="molecule type" value="Genomic_DNA"/>
</dbReference>
<name>A0ABV9L1T0_9BACT</name>
<gene>
    <name evidence="3" type="ORF">ACFO6W_22110</name>
</gene>
<dbReference type="RefSeq" id="WP_380000560.1">
    <property type="nucleotide sequence ID" value="NZ_JBHSGN010000134.1"/>
</dbReference>
<evidence type="ECO:0000259" key="2">
    <source>
        <dbReference type="Pfam" id="PF12984"/>
    </source>
</evidence>